<evidence type="ECO:0000313" key="1">
    <source>
        <dbReference type="EMBL" id="OGM60490.1"/>
    </source>
</evidence>
<dbReference type="STRING" id="1802517.A2892_00475"/>
<name>A0A1F8B981_9BACT</name>
<accession>A0A1F8B981</accession>
<dbReference type="AlphaFoldDB" id="A0A1F8B981"/>
<reference evidence="1 2" key="1">
    <citation type="journal article" date="2016" name="Nat. Commun.">
        <title>Thousands of microbial genomes shed light on interconnected biogeochemical processes in an aquifer system.</title>
        <authorList>
            <person name="Anantharaman K."/>
            <person name="Brown C.T."/>
            <person name="Hug L.A."/>
            <person name="Sharon I."/>
            <person name="Castelle C.J."/>
            <person name="Probst A.J."/>
            <person name="Thomas B.C."/>
            <person name="Singh A."/>
            <person name="Wilkins M.J."/>
            <person name="Karaoz U."/>
            <person name="Brodie E.L."/>
            <person name="Williams K.H."/>
            <person name="Hubbard S.S."/>
            <person name="Banfield J.F."/>
        </authorList>
    </citation>
    <scope>NUCLEOTIDE SEQUENCE [LARGE SCALE GENOMIC DNA]</scope>
</reference>
<proteinExistence type="predicted"/>
<dbReference type="Proteomes" id="UP000176404">
    <property type="component" value="Unassembled WGS sequence"/>
</dbReference>
<gene>
    <name evidence="1" type="ORF">A2892_00475</name>
</gene>
<sequence>MSLLERQKSRCPKNPPYWRFNSSRRRFLRTLAIFPIIILFPSSCSEQKPIYPQGNKGFIFNNWFYEERFFEGFEIKKVTPYEPVVLISEDGLRFSIESYVSSDLFQTEVIASEGIQEIPCWPEGKWPRQNPPHSCNQWAKDSSNASIRVILEEDKLYLRQPTRIMTVAWRQDEWTLDENQP</sequence>
<protein>
    <submittedName>
        <fullName evidence="1">Uncharacterized protein</fullName>
    </submittedName>
</protein>
<evidence type="ECO:0000313" key="2">
    <source>
        <dbReference type="Proteomes" id="UP000176404"/>
    </source>
</evidence>
<comment type="caution">
    <text evidence="1">The sequence shown here is derived from an EMBL/GenBank/DDBJ whole genome shotgun (WGS) entry which is preliminary data.</text>
</comment>
<organism evidence="1 2">
    <name type="scientific">Candidatus Woesebacteria bacterium RIFCSPLOWO2_01_FULL_39_10b</name>
    <dbReference type="NCBI Taxonomy" id="1802517"/>
    <lineage>
        <taxon>Bacteria</taxon>
        <taxon>Candidatus Woeseibacteriota</taxon>
    </lineage>
</organism>
<dbReference type="EMBL" id="MGHD01000004">
    <property type="protein sequence ID" value="OGM60490.1"/>
    <property type="molecule type" value="Genomic_DNA"/>
</dbReference>